<sequence>MATLISRISDLAVAIRTKINAMMPRLLPSGGIAGQKLVKTSSSDYAVGWGERSVVFTGTTDANGLATITFTPAFTTAPYVSGQVDQASTANPVRMATVQVLDRTATGCKIKTMRHAVTAVLIGGNIPGAEAMPSAAYILRVIGT</sequence>
<reference evidence="2" key="1">
    <citation type="submission" date="2018-07" db="EMBL/GenBank/DDBJ databases">
        <title>Giant CbK-like Caulobacter bacteriophages have genetically divergent genomes.</title>
        <authorList>
            <person name="Wilson K.M."/>
            <person name="Ely B."/>
        </authorList>
    </citation>
    <scope>NUCLEOTIDE SEQUENCE [LARGE SCALE GENOMIC DNA]</scope>
</reference>
<proteinExistence type="predicted"/>
<dbReference type="Proteomes" id="UP000259421">
    <property type="component" value="Segment"/>
</dbReference>
<organism evidence="1 2">
    <name type="scientific">Caulobacter phage CcrBL9</name>
    <dbReference type="NCBI Taxonomy" id="2283270"/>
    <lineage>
        <taxon>Viruses</taxon>
        <taxon>Duplodnaviria</taxon>
        <taxon>Heunggongvirae</taxon>
        <taxon>Uroviricota</taxon>
        <taxon>Caudoviricetes</taxon>
        <taxon>Jeanschmidtviridae</taxon>
        <taxon>Bertelyvirus</taxon>
        <taxon>Bertelyvirus BL9</taxon>
    </lineage>
</organism>
<dbReference type="EMBL" id="MH588546">
    <property type="protein sequence ID" value="AXQ69154.1"/>
    <property type="molecule type" value="Genomic_DNA"/>
</dbReference>
<evidence type="ECO:0000313" key="2">
    <source>
        <dbReference type="Proteomes" id="UP000259421"/>
    </source>
</evidence>
<reference evidence="1 2" key="2">
    <citation type="submission" date="2018-09" db="EMBL/GenBank/DDBJ databases">
        <title>Giant CbK-like Caulobacter bacteriophages have genetically divergent genomes.</title>
        <authorList>
            <person name="Wilson K."/>
            <person name="Ely B."/>
        </authorList>
    </citation>
    <scope>NUCLEOTIDE SEQUENCE [LARGE SCALE GENOMIC DNA]</scope>
</reference>
<protein>
    <submittedName>
        <fullName evidence="1">Uncharacterized protein</fullName>
    </submittedName>
</protein>
<name>A0A385EB98_9CAUD</name>
<keyword evidence="2" id="KW-1185">Reference proteome</keyword>
<gene>
    <name evidence="1" type="ORF">CcrBL9_gp130</name>
</gene>
<accession>A0A385EB98</accession>
<evidence type="ECO:0000313" key="1">
    <source>
        <dbReference type="EMBL" id="AXQ69154.1"/>
    </source>
</evidence>